<sequence>MGNRKFSLPFKLHRITNKTNNSLIDKFFIIGKVNTLFNKLSNLIKFVNNVRSKQQDNNKPSPDNVSYVGNGQSLHEALDDNYQVIKKSLGKSDDIILRKFNFGVKHQSKALICFIDGLGDKNLILEYVVKSLMVNIHITNPKGKLVDKRNMFDDIKNNILSIVEASEVKNMDEAIDTILSGNTLLLIDGCTQGFAISAKGGDRRSIQQPETEVVIRGSREAFVETLRVNTSLIRKTIKNPNLIFETLVVGKQTRTDVCIVYIQGIANDKIVQEVRDRINRIDTDVILESGYIEQFIEDNPLSPFATIGNSERPDKVSAKLLEGRVAIICGGTPIVLTVPYTFVESLQVPEDYYSRPFLTNLVRILRVVALFITLTLPAVYISLTTFHQEMIPTVLLVTFAAAREGIPFPVLIETLISEVIFQLLRESGIRMPKAVGTAVSIVGTLVIGQAAVEAGIIGAPMVIITALSAITSFILPSIYDAVIVFKFMLIFISSAFGLFGVIVGLFCILAHMCSLRTFGTPFMSPLAPVNWSSMKDSILRFPLWLMKNRPKAITWKNSGRQASQQMPNKPDKKKGGKNY</sequence>
<dbReference type="STRING" id="588581.Cpap_3117"/>
<dbReference type="PIRSF" id="PIRSF005690">
    <property type="entry name" value="GerBA"/>
    <property type="match status" value="1"/>
</dbReference>
<evidence type="ECO:0000256" key="2">
    <source>
        <dbReference type="ARBA" id="ARBA00023136"/>
    </source>
</evidence>
<dbReference type="EMBL" id="ACXX02000003">
    <property type="protein sequence ID" value="EGD48693.1"/>
    <property type="molecule type" value="Genomic_DNA"/>
</dbReference>
<dbReference type="GO" id="GO:0009847">
    <property type="term" value="P:spore germination"/>
    <property type="evidence" value="ECO:0007669"/>
    <property type="project" value="InterPro"/>
</dbReference>
<dbReference type="AlphaFoldDB" id="F1T9V1"/>
<reference evidence="5" key="1">
    <citation type="submission" date="2009-07" db="EMBL/GenBank/DDBJ databases">
        <authorList>
            <consortium name="US DOE Joint Genome Institute (JGI-PGF)"/>
            <person name="Lucas S."/>
            <person name="Copeland A."/>
            <person name="Lapidus A."/>
            <person name="Glavina del Rio T."/>
            <person name="Tice H."/>
            <person name="Bruce D."/>
            <person name="Goodwin L."/>
            <person name="Pitluck S."/>
            <person name="Larimer F."/>
            <person name="Land M.L."/>
            <person name="Mouttaki H."/>
            <person name="He Z."/>
            <person name="Zhou J."/>
            <person name="Hemme C.L."/>
        </authorList>
    </citation>
    <scope>NUCLEOTIDE SEQUENCE</scope>
    <source>
        <strain evidence="5">DSM 2782</strain>
    </source>
</reference>
<gene>
    <name evidence="5" type="ORF">Cpap_3117</name>
</gene>
<feature type="transmembrane region" description="Helical" evidence="4">
    <location>
        <begin position="457"/>
        <end position="475"/>
    </location>
</feature>
<keyword evidence="4" id="KW-0812">Transmembrane</keyword>
<comment type="similarity">
    <text evidence="1">Belongs to the GerABKA family.</text>
</comment>
<keyword evidence="6" id="KW-1185">Reference proteome</keyword>
<dbReference type="eggNOG" id="COG0697">
    <property type="taxonomic scope" value="Bacteria"/>
</dbReference>
<dbReference type="Pfam" id="PF03323">
    <property type="entry name" value="GerA"/>
    <property type="match status" value="1"/>
</dbReference>
<dbReference type="PANTHER" id="PTHR22550">
    <property type="entry name" value="SPORE GERMINATION PROTEIN"/>
    <property type="match status" value="1"/>
</dbReference>
<feature type="transmembrane region" description="Helical" evidence="4">
    <location>
        <begin position="434"/>
        <end position="451"/>
    </location>
</feature>
<evidence type="ECO:0000256" key="1">
    <source>
        <dbReference type="ARBA" id="ARBA00005278"/>
    </source>
</evidence>
<dbReference type="GO" id="GO:0016020">
    <property type="term" value="C:membrane"/>
    <property type="evidence" value="ECO:0007669"/>
    <property type="project" value="InterPro"/>
</dbReference>
<feature type="compositionally biased region" description="Polar residues" evidence="3">
    <location>
        <begin position="557"/>
        <end position="566"/>
    </location>
</feature>
<organism evidence="5 6">
    <name type="scientific">Ruminiclostridium papyrosolvens DSM 2782</name>
    <dbReference type="NCBI Taxonomy" id="588581"/>
    <lineage>
        <taxon>Bacteria</taxon>
        <taxon>Bacillati</taxon>
        <taxon>Bacillota</taxon>
        <taxon>Clostridia</taxon>
        <taxon>Eubacteriales</taxon>
        <taxon>Oscillospiraceae</taxon>
        <taxon>Ruminiclostridium</taxon>
    </lineage>
</organism>
<name>F1T9V1_9FIRM</name>
<protein>
    <submittedName>
        <fullName evidence="5">GerA spore germination protein</fullName>
    </submittedName>
</protein>
<evidence type="ECO:0000256" key="3">
    <source>
        <dbReference type="SAM" id="MobiDB-lite"/>
    </source>
</evidence>
<evidence type="ECO:0000313" key="5">
    <source>
        <dbReference type="EMBL" id="EGD48693.1"/>
    </source>
</evidence>
<evidence type="ECO:0000313" key="6">
    <source>
        <dbReference type="Proteomes" id="UP000003860"/>
    </source>
</evidence>
<reference evidence="5" key="2">
    <citation type="submission" date="2011-01" db="EMBL/GenBank/DDBJ databases">
        <title>The Non-contiguous Finished genome of Clostridium papyrosolvens.</title>
        <authorList>
            <person name="Lucas S."/>
            <person name="Copeland A."/>
            <person name="Lapidus A."/>
            <person name="Cheng J.-F."/>
            <person name="Goodwin L."/>
            <person name="Pitluck S."/>
            <person name="Misra M."/>
            <person name="Chertkov O."/>
            <person name="Detter J.C."/>
            <person name="Han C."/>
            <person name="Tapia R."/>
            <person name="Land M."/>
            <person name="Hauser L."/>
            <person name="Kyrpides N."/>
            <person name="Ivanova N."/>
            <person name="Pagani I."/>
            <person name="Mouttaki H."/>
            <person name="He Z."/>
            <person name="Zhou J."/>
            <person name="Hemme C.L."/>
            <person name="Woyke T."/>
        </authorList>
    </citation>
    <scope>NUCLEOTIDE SEQUENCE [LARGE SCALE GENOMIC DNA]</scope>
    <source>
        <strain evidence="5">DSM 2782</strain>
    </source>
</reference>
<dbReference type="PANTHER" id="PTHR22550:SF5">
    <property type="entry name" value="LEUCINE ZIPPER PROTEIN 4"/>
    <property type="match status" value="1"/>
</dbReference>
<feature type="transmembrane region" description="Helical" evidence="4">
    <location>
        <begin position="487"/>
        <end position="512"/>
    </location>
</feature>
<evidence type="ECO:0000256" key="4">
    <source>
        <dbReference type="SAM" id="Phobius"/>
    </source>
</evidence>
<feature type="region of interest" description="Disordered" evidence="3">
    <location>
        <begin position="557"/>
        <end position="579"/>
    </location>
</feature>
<keyword evidence="4" id="KW-1133">Transmembrane helix</keyword>
<proteinExistence type="inferred from homology"/>
<dbReference type="InterPro" id="IPR004995">
    <property type="entry name" value="Spore_Ger"/>
</dbReference>
<dbReference type="InterPro" id="IPR050768">
    <property type="entry name" value="UPF0353/GerABKA_families"/>
</dbReference>
<accession>F1T9V1</accession>
<feature type="transmembrane region" description="Helical" evidence="4">
    <location>
        <begin position="363"/>
        <end position="383"/>
    </location>
</feature>
<comment type="caution">
    <text evidence="5">The sequence shown here is derived from an EMBL/GenBank/DDBJ whole genome shotgun (WGS) entry which is preliminary data.</text>
</comment>
<dbReference type="Proteomes" id="UP000003860">
    <property type="component" value="Unassembled WGS sequence"/>
</dbReference>
<keyword evidence="2 4" id="KW-0472">Membrane</keyword>